<proteinExistence type="predicted"/>
<reference evidence="1 2" key="1">
    <citation type="journal article" date="2019" name="Nat. Microbiol.">
        <title>Mediterranean grassland soil C-N compound turnover is dependent on rainfall and depth, and is mediated by genomically divergent microorganisms.</title>
        <authorList>
            <person name="Diamond S."/>
            <person name="Andeer P.F."/>
            <person name="Li Z."/>
            <person name="Crits-Christoph A."/>
            <person name="Burstein D."/>
            <person name="Anantharaman K."/>
            <person name="Lane K.R."/>
            <person name="Thomas B.C."/>
            <person name="Pan C."/>
            <person name="Northen T.R."/>
            <person name="Banfield J.F."/>
        </authorList>
    </citation>
    <scope>NUCLEOTIDE SEQUENCE [LARGE SCALE GENOMIC DNA]</scope>
    <source>
        <strain evidence="1">NP_7</strain>
    </source>
</reference>
<protein>
    <recommendedName>
        <fullName evidence="3">General secretion pathway GspH domain-containing protein</fullName>
    </recommendedName>
</protein>
<dbReference type="EMBL" id="VBAO01000060">
    <property type="protein sequence ID" value="TMI83778.1"/>
    <property type="molecule type" value="Genomic_DNA"/>
</dbReference>
<evidence type="ECO:0000313" key="2">
    <source>
        <dbReference type="Proteomes" id="UP000320048"/>
    </source>
</evidence>
<evidence type="ECO:0008006" key="3">
    <source>
        <dbReference type="Google" id="ProtNLM"/>
    </source>
</evidence>
<sequence length="106" mass="11575">MALMGIVVSLALPALNSRPTYLRADLQDLSLNLQVAREFGISRSQHYRVRVFSSGPPYKYAIEGYNGSAWVTARTITLRPKITFTGATLGLTAEFDTRGLLVSASP</sequence>
<name>A0A537JJQ9_9BACT</name>
<organism evidence="1 2">
    <name type="scientific">Candidatus Segetimicrobium genomatis</name>
    <dbReference type="NCBI Taxonomy" id="2569760"/>
    <lineage>
        <taxon>Bacteria</taxon>
        <taxon>Bacillati</taxon>
        <taxon>Candidatus Sysuimicrobiota</taxon>
        <taxon>Candidatus Sysuimicrobiia</taxon>
        <taxon>Candidatus Sysuimicrobiales</taxon>
        <taxon>Candidatus Segetimicrobiaceae</taxon>
        <taxon>Candidatus Segetimicrobium</taxon>
    </lineage>
</organism>
<gene>
    <name evidence="1" type="ORF">E6H04_02260</name>
</gene>
<comment type="caution">
    <text evidence="1">The sequence shown here is derived from an EMBL/GenBank/DDBJ whole genome shotgun (WGS) entry which is preliminary data.</text>
</comment>
<dbReference type="AlphaFoldDB" id="A0A537JJQ9"/>
<dbReference type="Proteomes" id="UP000320048">
    <property type="component" value="Unassembled WGS sequence"/>
</dbReference>
<feature type="non-terminal residue" evidence="1">
    <location>
        <position position="106"/>
    </location>
</feature>
<evidence type="ECO:0000313" key="1">
    <source>
        <dbReference type="EMBL" id="TMI83778.1"/>
    </source>
</evidence>
<accession>A0A537JJQ9</accession>